<dbReference type="EMBL" id="ML119852">
    <property type="protein sequence ID" value="RPA72649.1"/>
    <property type="molecule type" value="Genomic_DNA"/>
</dbReference>
<reference evidence="2 3" key="1">
    <citation type="journal article" date="2018" name="Nat. Ecol. Evol.">
        <title>Pezizomycetes genomes reveal the molecular basis of ectomycorrhizal truffle lifestyle.</title>
        <authorList>
            <person name="Murat C."/>
            <person name="Payen T."/>
            <person name="Noel B."/>
            <person name="Kuo A."/>
            <person name="Morin E."/>
            <person name="Chen J."/>
            <person name="Kohler A."/>
            <person name="Krizsan K."/>
            <person name="Balestrini R."/>
            <person name="Da Silva C."/>
            <person name="Montanini B."/>
            <person name="Hainaut M."/>
            <person name="Levati E."/>
            <person name="Barry K.W."/>
            <person name="Belfiori B."/>
            <person name="Cichocki N."/>
            <person name="Clum A."/>
            <person name="Dockter R.B."/>
            <person name="Fauchery L."/>
            <person name="Guy J."/>
            <person name="Iotti M."/>
            <person name="Le Tacon F."/>
            <person name="Lindquist E.A."/>
            <person name="Lipzen A."/>
            <person name="Malagnac F."/>
            <person name="Mello A."/>
            <person name="Molinier V."/>
            <person name="Miyauchi S."/>
            <person name="Poulain J."/>
            <person name="Riccioni C."/>
            <person name="Rubini A."/>
            <person name="Sitrit Y."/>
            <person name="Splivallo R."/>
            <person name="Traeger S."/>
            <person name="Wang M."/>
            <person name="Zifcakova L."/>
            <person name="Wipf D."/>
            <person name="Zambonelli A."/>
            <person name="Paolocci F."/>
            <person name="Nowrousian M."/>
            <person name="Ottonello S."/>
            <person name="Baldrian P."/>
            <person name="Spatafora J.W."/>
            <person name="Henrissat B."/>
            <person name="Nagy L.G."/>
            <person name="Aury J.M."/>
            <person name="Wincker P."/>
            <person name="Grigoriev I.V."/>
            <person name="Bonfante P."/>
            <person name="Martin F.M."/>
        </authorList>
    </citation>
    <scope>NUCLEOTIDE SEQUENCE [LARGE SCALE GENOMIC DNA]</scope>
    <source>
        <strain evidence="2 3">RN42</strain>
    </source>
</reference>
<evidence type="ECO:0000256" key="1">
    <source>
        <dbReference type="SAM" id="MobiDB-lite"/>
    </source>
</evidence>
<evidence type="ECO:0000313" key="3">
    <source>
        <dbReference type="Proteomes" id="UP000275078"/>
    </source>
</evidence>
<feature type="region of interest" description="Disordered" evidence="1">
    <location>
        <begin position="149"/>
        <end position="288"/>
    </location>
</feature>
<feature type="compositionally biased region" description="Basic and acidic residues" evidence="1">
    <location>
        <begin position="122"/>
        <end position="136"/>
    </location>
</feature>
<keyword evidence="3" id="KW-1185">Reference proteome</keyword>
<sequence length="368" mass="39594">MSDPAIPTTQGQEGSGSSPTRAATSGDGLQGPRPILYLDNYDCEPDSEQALHLAAVFADFDEMEAELLLDHGDEEQGEGSDGAEDSGVVAQTETGQPGGSEASEGAVRSRTTSPISASSRSSRGETARHLGPEHGVIRIRGKEYKIWITRPRSPLSQDQNQRLEDLESYTSSPRSSHKSSDRGHDVRSNCGNSVLGAVSPTSNTENAIPYQEDKSQSGSPNRSDRSHGSIQDGSPSARPESRNTSAEHVSECGTLYEEDSTPAQVQPKPVEPAKSEVPPWHNHLQVGKQRTKAQLDKLEASLTRIVPRTVELVRDRYGAGYSISRGIPVRYGGYYYGPNVGHVFDVYEEGEEGEGGEEDGNADLATQS</sequence>
<accession>A0A3N4HEM0</accession>
<evidence type="ECO:0000313" key="2">
    <source>
        <dbReference type="EMBL" id="RPA72649.1"/>
    </source>
</evidence>
<gene>
    <name evidence="2" type="ORF">BJ508DRAFT_342868</name>
</gene>
<protein>
    <submittedName>
        <fullName evidence="2">Uncharacterized protein</fullName>
    </submittedName>
</protein>
<feature type="region of interest" description="Disordered" evidence="1">
    <location>
        <begin position="348"/>
        <end position="368"/>
    </location>
</feature>
<feature type="compositionally biased region" description="Basic and acidic residues" evidence="1">
    <location>
        <begin position="178"/>
        <end position="187"/>
    </location>
</feature>
<feature type="compositionally biased region" description="Polar residues" evidence="1">
    <location>
        <begin position="7"/>
        <end position="23"/>
    </location>
</feature>
<dbReference type="AlphaFoldDB" id="A0A3N4HEM0"/>
<feature type="compositionally biased region" description="Acidic residues" evidence="1">
    <location>
        <begin position="66"/>
        <end position="84"/>
    </location>
</feature>
<feature type="compositionally biased region" description="Low complexity" evidence="1">
    <location>
        <begin position="108"/>
        <end position="121"/>
    </location>
</feature>
<dbReference type="Proteomes" id="UP000275078">
    <property type="component" value="Unassembled WGS sequence"/>
</dbReference>
<feature type="region of interest" description="Disordered" evidence="1">
    <location>
        <begin position="66"/>
        <end position="136"/>
    </location>
</feature>
<proteinExistence type="predicted"/>
<feature type="compositionally biased region" description="Acidic residues" evidence="1">
    <location>
        <begin position="348"/>
        <end position="361"/>
    </location>
</feature>
<feature type="region of interest" description="Disordered" evidence="1">
    <location>
        <begin position="1"/>
        <end position="41"/>
    </location>
</feature>
<organism evidence="2 3">
    <name type="scientific">Ascobolus immersus RN42</name>
    <dbReference type="NCBI Taxonomy" id="1160509"/>
    <lineage>
        <taxon>Eukaryota</taxon>
        <taxon>Fungi</taxon>
        <taxon>Dikarya</taxon>
        <taxon>Ascomycota</taxon>
        <taxon>Pezizomycotina</taxon>
        <taxon>Pezizomycetes</taxon>
        <taxon>Pezizales</taxon>
        <taxon>Ascobolaceae</taxon>
        <taxon>Ascobolus</taxon>
    </lineage>
</organism>
<name>A0A3N4HEM0_ASCIM</name>